<dbReference type="InterPro" id="IPR036286">
    <property type="entry name" value="LexA/Signal_pep-like_sf"/>
</dbReference>
<comment type="caution">
    <text evidence="7">The sequence shown here is derived from an EMBL/GenBank/DDBJ whole genome shotgun (WGS) entry which is preliminary data.</text>
</comment>
<dbReference type="InterPro" id="IPR019758">
    <property type="entry name" value="Pept_S26A_signal_pept_1_CS"/>
</dbReference>
<comment type="subcellular location">
    <subcellularLocation>
        <location evidence="2">Cell membrane</location>
        <topology evidence="2">Single-pass type II membrane protein</topology>
    </subcellularLocation>
</comment>
<feature type="domain" description="Peptidase S26" evidence="6">
    <location>
        <begin position="109"/>
        <end position="144"/>
    </location>
</feature>
<accession>A0ABV9CEC3</accession>
<dbReference type="Proteomes" id="UP001596004">
    <property type="component" value="Unassembled WGS sequence"/>
</dbReference>
<keyword evidence="5" id="KW-0378">Hydrolase</keyword>
<name>A0ABV9CEC3_9ACTN</name>
<protein>
    <recommendedName>
        <fullName evidence="4">signal peptidase I</fullName>
        <ecNumber evidence="4">3.4.21.89</ecNumber>
    </recommendedName>
</protein>
<evidence type="ECO:0000256" key="5">
    <source>
        <dbReference type="ARBA" id="ARBA00022801"/>
    </source>
</evidence>
<dbReference type="PANTHER" id="PTHR43390:SF1">
    <property type="entry name" value="CHLOROPLAST PROCESSING PEPTIDASE"/>
    <property type="match status" value="1"/>
</dbReference>
<reference evidence="8" key="1">
    <citation type="journal article" date="2019" name="Int. J. Syst. Evol. Microbiol.">
        <title>The Global Catalogue of Microorganisms (GCM) 10K type strain sequencing project: providing services to taxonomists for standard genome sequencing and annotation.</title>
        <authorList>
            <consortium name="The Broad Institute Genomics Platform"/>
            <consortium name="The Broad Institute Genome Sequencing Center for Infectious Disease"/>
            <person name="Wu L."/>
            <person name="Ma J."/>
        </authorList>
    </citation>
    <scope>NUCLEOTIDE SEQUENCE [LARGE SCALE GENOMIC DNA]</scope>
    <source>
        <strain evidence="8">CGMCC 4.7132</strain>
    </source>
</reference>
<dbReference type="PRINTS" id="PR00727">
    <property type="entry name" value="LEADERPTASE"/>
</dbReference>
<evidence type="ECO:0000256" key="1">
    <source>
        <dbReference type="ARBA" id="ARBA00000677"/>
    </source>
</evidence>
<dbReference type="Pfam" id="PF10502">
    <property type="entry name" value="Peptidase_S26"/>
    <property type="match status" value="2"/>
</dbReference>
<dbReference type="PANTHER" id="PTHR43390">
    <property type="entry name" value="SIGNAL PEPTIDASE I"/>
    <property type="match status" value="1"/>
</dbReference>
<dbReference type="PROSITE" id="PS00761">
    <property type="entry name" value="SPASE_I_3"/>
    <property type="match status" value="1"/>
</dbReference>
<evidence type="ECO:0000313" key="7">
    <source>
        <dbReference type="EMBL" id="MFC4531423.1"/>
    </source>
</evidence>
<sequence>MIAVLISMGGLSLAAAIAVIVLRRRLVVVSVSGPSMEPTLRHRDRVLVRRVPAETLGKGDIVVVTEPGPCRAGGSADTPGSPWVIKRVVAVAGDAEPAFLPDWARRPDGVVGPGRLVVLGDNADFSWDSRQFGTVRAEQVLGVVLRALGSQIQSRPRPVSPRDGRAA</sequence>
<evidence type="ECO:0000259" key="6">
    <source>
        <dbReference type="Pfam" id="PF10502"/>
    </source>
</evidence>
<proteinExistence type="inferred from homology"/>
<comment type="catalytic activity">
    <reaction evidence="1">
        <text>Cleavage of hydrophobic, N-terminal signal or leader sequences from secreted and periplasmic proteins.</text>
        <dbReference type="EC" id="3.4.21.89"/>
    </reaction>
</comment>
<dbReference type="EMBL" id="JBHSFP010000006">
    <property type="protein sequence ID" value="MFC4531423.1"/>
    <property type="molecule type" value="Genomic_DNA"/>
</dbReference>
<dbReference type="InterPro" id="IPR000223">
    <property type="entry name" value="Pept_S26A_signal_pept_1"/>
</dbReference>
<evidence type="ECO:0000256" key="4">
    <source>
        <dbReference type="ARBA" id="ARBA00013208"/>
    </source>
</evidence>
<organism evidence="7 8">
    <name type="scientific">Sphaerisporangium dianthi</name>
    <dbReference type="NCBI Taxonomy" id="1436120"/>
    <lineage>
        <taxon>Bacteria</taxon>
        <taxon>Bacillati</taxon>
        <taxon>Actinomycetota</taxon>
        <taxon>Actinomycetes</taxon>
        <taxon>Streptosporangiales</taxon>
        <taxon>Streptosporangiaceae</taxon>
        <taxon>Sphaerisporangium</taxon>
    </lineage>
</organism>
<dbReference type="SUPFAM" id="SSF51306">
    <property type="entry name" value="LexA/Signal peptidase"/>
    <property type="match status" value="1"/>
</dbReference>
<dbReference type="RefSeq" id="WP_380840039.1">
    <property type="nucleotide sequence ID" value="NZ_JBHSFP010000006.1"/>
</dbReference>
<feature type="domain" description="Peptidase S26" evidence="6">
    <location>
        <begin position="13"/>
        <end position="94"/>
    </location>
</feature>
<dbReference type="InterPro" id="IPR019533">
    <property type="entry name" value="Peptidase_S26"/>
</dbReference>
<dbReference type="CDD" id="cd06530">
    <property type="entry name" value="S26_SPase_I"/>
    <property type="match status" value="1"/>
</dbReference>
<evidence type="ECO:0000256" key="3">
    <source>
        <dbReference type="ARBA" id="ARBA00009370"/>
    </source>
</evidence>
<evidence type="ECO:0000313" key="8">
    <source>
        <dbReference type="Proteomes" id="UP001596004"/>
    </source>
</evidence>
<comment type="similarity">
    <text evidence="3">Belongs to the peptidase S26 family.</text>
</comment>
<dbReference type="Gene3D" id="2.10.109.10">
    <property type="entry name" value="Umud Fragment, subunit A"/>
    <property type="match status" value="1"/>
</dbReference>
<gene>
    <name evidence="7" type="ORF">ACFO60_11665</name>
</gene>
<evidence type="ECO:0000256" key="2">
    <source>
        <dbReference type="ARBA" id="ARBA00004401"/>
    </source>
</evidence>
<dbReference type="EC" id="3.4.21.89" evidence="4"/>
<keyword evidence="8" id="KW-1185">Reference proteome</keyword>